<dbReference type="PANTHER" id="PTHR11019:SF199">
    <property type="entry name" value="HTH-TYPE TRANSCRIPTIONAL REGULATOR NIMR"/>
    <property type="match status" value="1"/>
</dbReference>
<dbReference type="Gene3D" id="2.60.120.10">
    <property type="entry name" value="Jelly Rolls"/>
    <property type="match status" value="1"/>
</dbReference>
<dbReference type="PANTHER" id="PTHR11019">
    <property type="entry name" value="HTH-TYPE TRANSCRIPTIONAL REGULATOR NIMR"/>
    <property type="match status" value="1"/>
</dbReference>
<dbReference type="PROSITE" id="PS01124">
    <property type="entry name" value="HTH_ARAC_FAMILY_2"/>
    <property type="match status" value="1"/>
</dbReference>
<feature type="domain" description="HTH araC/xylS-type" evidence="4">
    <location>
        <begin position="167"/>
        <end position="264"/>
    </location>
</feature>
<dbReference type="OrthoDB" id="2536004at2"/>
<dbReference type="AlphaFoldDB" id="A0A4V3YXB9"/>
<evidence type="ECO:0000259" key="4">
    <source>
        <dbReference type="PROSITE" id="PS01124"/>
    </source>
</evidence>
<dbReference type="InterPro" id="IPR011051">
    <property type="entry name" value="RmlC_Cupin_sf"/>
</dbReference>
<accession>A0A4V3YXB9</accession>
<evidence type="ECO:0000313" key="5">
    <source>
        <dbReference type="EMBL" id="THJ34572.1"/>
    </source>
</evidence>
<dbReference type="InterPro" id="IPR014710">
    <property type="entry name" value="RmlC-like_jellyroll"/>
</dbReference>
<gene>
    <name evidence="5" type="ORF">E8K88_06170</name>
</gene>
<dbReference type="GO" id="GO:0043565">
    <property type="term" value="F:sequence-specific DNA binding"/>
    <property type="evidence" value="ECO:0007669"/>
    <property type="project" value="InterPro"/>
</dbReference>
<dbReference type="InterPro" id="IPR018060">
    <property type="entry name" value="HTH_AraC"/>
</dbReference>
<evidence type="ECO:0000256" key="3">
    <source>
        <dbReference type="ARBA" id="ARBA00023163"/>
    </source>
</evidence>
<evidence type="ECO:0000256" key="1">
    <source>
        <dbReference type="ARBA" id="ARBA00023015"/>
    </source>
</evidence>
<organism evidence="5 6">
    <name type="scientific">Lampropedia aestuarii</name>
    <dbReference type="NCBI Taxonomy" id="2562762"/>
    <lineage>
        <taxon>Bacteria</taxon>
        <taxon>Pseudomonadati</taxon>
        <taxon>Pseudomonadota</taxon>
        <taxon>Betaproteobacteria</taxon>
        <taxon>Burkholderiales</taxon>
        <taxon>Comamonadaceae</taxon>
        <taxon>Lampropedia</taxon>
    </lineage>
</organism>
<dbReference type="SUPFAM" id="SSF46689">
    <property type="entry name" value="Homeodomain-like"/>
    <property type="match status" value="1"/>
</dbReference>
<dbReference type="InterPro" id="IPR009057">
    <property type="entry name" value="Homeodomain-like_sf"/>
</dbReference>
<dbReference type="EMBL" id="SSWX01000006">
    <property type="protein sequence ID" value="THJ34572.1"/>
    <property type="molecule type" value="Genomic_DNA"/>
</dbReference>
<dbReference type="Pfam" id="PF02311">
    <property type="entry name" value="AraC_binding"/>
    <property type="match status" value="1"/>
</dbReference>
<keyword evidence="3" id="KW-0804">Transcription</keyword>
<dbReference type="RefSeq" id="WP_136405782.1">
    <property type="nucleotide sequence ID" value="NZ_SSWX01000006.1"/>
</dbReference>
<dbReference type="CDD" id="cd06124">
    <property type="entry name" value="cupin_NimR-like_N"/>
    <property type="match status" value="1"/>
</dbReference>
<dbReference type="Pfam" id="PF12833">
    <property type="entry name" value="HTH_18"/>
    <property type="match status" value="1"/>
</dbReference>
<dbReference type="SMART" id="SM00342">
    <property type="entry name" value="HTH_ARAC"/>
    <property type="match status" value="1"/>
</dbReference>
<dbReference type="Gene3D" id="1.10.10.60">
    <property type="entry name" value="Homeodomain-like"/>
    <property type="match status" value="1"/>
</dbReference>
<keyword evidence="1" id="KW-0805">Transcription regulation</keyword>
<dbReference type="InterPro" id="IPR003313">
    <property type="entry name" value="AraC-bd"/>
</dbReference>
<dbReference type="SUPFAM" id="SSF51182">
    <property type="entry name" value="RmlC-like cupins"/>
    <property type="match status" value="1"/>
</dbReference>
<evidence type="ECO:0000313" key="6">
    <source>
        <dbReference type="Proteomes" id="UP000306236"/>
    </source>
</evidence>
<evidence type="ECO:0000256" key="2">
    <source>
        <dbReference type="ARBA" id="ARBA00023125"/>
    </source>
</evidence>
<reference evidence="5 6" key="1">
    <citation type="submission" date="2019-04" db="EMBL/GenBank/DDBJ databases">
        <title>Lampropedia sp YIM MLB12 draf genome.</title>
        <authorList>
            <person name="Wang Y.-X."/>
        </authorList>
    </citation>
    <scope>NUCLEOTIDE SEQUENCE [LARGE SCALE GENOMIC DNA]</scope>
    <source>
        <strain evidence="5 6">YIM MLB12</strain>
    </source>
</reference>
<sequence length="281" mass="30665">MGFASPAHGGNALPLEQAQCSALPVTGVLEHYPQGFVVPRHAHARGHLIYTSTGVLLVQADSGQWLVPPTTAVWLRPGVPHQLQAVTAVSAHGLLIDEALCQPLPAADCVVHVSPLVRELIAELVQLPHQGQSQARERLLGLLLVEEVASAAPLPLYLPWPEEPLLREICAALMQEPAQSWSAEQLAGHYALTAKTLQRRFVKSTGLTLGKWRQSMRLMRSIQSLLQGRSMTHAAFESGYDSLSAYSVAFKKQFGYPPSQFDKSLKNKLDVADPMSLRQPL</sequence>
<dbReference type="GO" id="GO:0003700">
    <property type="term" value="F:DNA-binding transcription factor activity"/>
    <property type="evidence" value="ECO:0007669"/>
    <property type="project" value="InterPro"/>
</dbReference>
<keyword evidence="2" id="KW-0238">DNA-binding</keyword>
<keyword evidence="6" id="KW-1185">Reference proteome</keyword>
<protein>
    <submittedName>
        <fullName evidence="5">AraC family transcriptional regulator</fullName>
    </submittedName>
</protein>
<dbReference type="Proteomes" id="UP000306236">
    <property type="component" value="Unassembled WGS sequence"/>
</dbReference>
<comment type="caution">
    <text evidence="5">The sequence shown here is derived from an EMBL/GenBank/DDBJ whole genome shotgun (WGS) entry which is preliminary data.</text>
</comment>
<proteinExistence type="predicted"/>
<name>A0A4V3YXB9_9BURK</name>